<reference evidence="1 2" key="1">
    <citation type="submission" date="2024-03" db="EMBL/GenBank/DDBJ databases">
        <title>Human intestinal bacterial collection.</title>
        <authorList>
            <person name="Pauvert C."/>
            <person name="Hitch T.C.A."/>
            <person name="Clavel T."/>
        </authorList>
    </citation>
    <scope>NUCLEOTIDE SEQUENCE [LARGE SCALE GENOMIC DNA]</scope>
    <source>
        <strain evidence="1 2">CLA-AP-H18</strain>
    </source>
</reference>
<dbReference type="RefSeq" id="WP_022505248.1">
    <property type="nucleotide sequence ID" value="NZ_JBBMEY010000005.1"/>
</dbReference>
<comment type="caution">
    <text evidence="1">The sequence shown here is derived from an EMBL/GenBank/DDBJ whole genome shotgun (WGS) entry which is preliminary data.</text>
</comment>
<name>A0ABV1HU25_9FIRM</name>
<keyword evidence="2" id="KW-1185">Reference proteome</keyword>
<proteinExistence type="predicted"/>
<evidence type="ECO:0000313" key="1">
    <source>
        <dbReference type="EMBL" id="MEQ2565619.1"/>
    </source>
</evidence>
<gene>
    <name evidence="1" type="ORF">ABFO16_05160</name>
</gene>
<protein>
    <submittedName>
        <fullName evidence="1">Uncharacterized protein</fullName>
    </submittedName>
</protein>
<dbReference type="EMBL" id="JBBMFI010000014">
    <property type="protein sequence ID" value="MEQ2565619.1"/>
    <property type="molecule type" value="Genomic_DNA"/>
</dbReference>
<evidence type="ECO:0000313" key="2">
    <source>
        <dbReference type="Proteomes" id="UP001478133"/>
    </source>
</evidence>
<accession>A0ABV1HU25</accession>
<sequence>MLTTFRIEKRNLKGLKKLVKPFIKDKLLEDYGEEKNLIIRQMVYISYNDKINWKVVKNRAGYQSKCLVCSENISFPINSRLQRFVDSTFSKIMTNNFALSLLKTMENPEKLKIVYYDIDGNNKYFLNELCKLTDNFIVVTVNKKKYKEISDKLMDEMGVSLVYTDRLSRMKDADLVIAPTQIRKILDLNSKAIVLTSERPCFDMNAQCYYGYSVEIPENLEKYRPKDMDSLYFASALFSKGRQHYMAELIPKTTYNENCTCTVKSMGKYLAKAVV</sequence>
<organism evidence="1 2">
    <name type="scientific">Ruminococcoides intestinihominis</name>
    <dbReference type="NCBI Taxonomy" id="3133161"/>
    <lineage>
        <taxon>Bacteria</taxon>
        <taxon>Bacillati</taxon>
        <taxon>Bacillota</taxon>
        <taxon>Clostridia</taxon>
        <taxon>Eubacteriales</taxon>
        <taxon>Oscillospiraceae</taxon>
        <taxon>Ruminococcoides</taxon>
    </lineage>
</organism>
<dbReference type="Proteomes" id="UP001478133">
    <property type="component" value="Unassembled WGS sequence"/>
</dbReference>